<gene>
    <name evidence="1" type="ORF">Tcan_02115</name>
</gene>
<dbReference type="EMBL" id="JPKZ01021219">
    <property type="protein sequence ID" value="KHN71679.1"/>
    <property type="molecule type" value="Genomic_DNA"/>
</dbReference>
<comment type="caution">
    <text evidence="1">The sequence shown here is derived from an EMBL/GenBank/DDBJ whole genome shotgun (WGS) entry which is preliminary data.</text>
</comment>
<dbReference type="OrthoDB" id="5870989at2759"/>
<evidence type="ECO:0000313" key="1">
    <source>
        <dbReference type="EMBL" id="KHN71679.1"/>
    </source>
</evidence>
<proteinExistence type="predicted"/>
<organism evidence="1 2">
    <name type="scientific">Toxocara canis</name>
    <name type="common">Canine roundworm</name>
    <dbReference type="NCBI Taxonomy" id="6265"/>
    <lineage>
        <taxon>Eukaryota</taxon>
        <taxon>Metazoa</taxon>
        <taxon>Ecdysozoa</taxon>
        <taxon>Nematoda</taxon>
        <taxon>Chromadorea</taxon>
        <taxon>Rhabditida</taxon>
        <taxon>Spirurina</taxon>
        <taxon>Ascaridomorpha</taxon>
        <taxon>Ascaridoidea</taxon>
        <taxon>Toxocaridae</taxon>
        <taxon>Toxocara</taxon>
    </lineage>
</organism>
<sequence length="121" mass="13402">SVTVGSDDGDEENEVDELRASLRAWNTLAGPSSFTVEDELDRQFPDAANQIVSNQLGAPCEADFTSVLSDLFADGNRLFQPLADNNVRCYSITYYGVHFNVVVASYLRCPCFTSFFFSSHQ</sequence>
<name>A0A0B2UR15_TOXCA</name>
<evidence type="ECO:0000313" key="2">
    <source>
        <dbReference type="Proteomes" id="UP000031036"/>
    </source>
</evidence>
<protein>
    <submittedName>
        <fullName evidence="1">Uncharacterized protein</fullName>
    </submittedName>
</protein>
<dbReference type="Proteomes" id="UP000031036">
    <property type="component" value="Unassembled WGS sequence"/>
</dbReference>
<feature type="non-terminal residue" evidence="1">
    <location>
        <position position="1"/>
    </location>
</feature>
<accession>A0A0B2UR15</accession>
<keyword evidence="2" id="KW-1185">Reference proteome</keyword>
<dbReference type="AlphaFoldDB" id="A0A0B2UR15"/>
<reference evidence="1 2" key="1">
    <citation type="submission" date="2014-11" db="EMBL/GenBank/DDBJ databases">
        <title>Genetic blueprint of the zoonotic pathogen Toxocara canis.</title>
        <authorList>
            <person name="Zhu X.-Q."/>
            <person name="Korhonen P.K."/>
            <person name="Cai H."/>
            <person name="Young N.D."/>
            <person name="Nejsum P."/>
            <person name="von Samson-Himmelstjerna G."/>
            <person name="Boag P.R."/>
            <person name="Tan P."/>
            <person name="Li Q."/>
            <person name="Min J."/>
            <person name="Yang Y."/>
            <person name="Wang X."/>
            <person name="Fang X."/>
            <person name="Hall R.S."/>
            <person name="Hofmann A."/>
            <person name="Sternberg P.W."/>
            <person name="Jex A.R."/>
            <person name="Gasser R.B."/>
        </authorList>
    </citation>
    <scope>NUCLEOTIDE SEQUENCE [LARGE SCALE GENOMIC DNA]</scope>
    <source>
        <strain evidence="1">PN_DK_2014</strain>
    </source>
</reference>
<dbReference type="STRING" id="6265.A0A0B2UR15"/>